<feature type="repeat" description="WD" evidence="3">
    <location>
        <begin position="96"/>
        <end position="130"/>
    </location>
</feature>
<organism evidence="6 7">
    <name type="scientific">Ranatra chinensis</name>
    <dbReference type="NCBI Taxonomy" id="642074"/>
    <lineage>
        <taxon>Eukaryota</taxon>
        <taxon>Metazoa</taxon>
        <taxon>Ecdysozoa</taxon>
        <taxon>Arthropoda</taxon>
        <taxon>Hexapoda</taxon>
        <taxon>Insecta</taxon>
        <taxon>Pterygota</taxon>
        <taxon>Neoptera</taxon>
        <taxon>Paraneoptera</taxon>
        <taxon>Hemiptera</taxon>
        <taxon>Heteroptera</taxon>
        <taxon>Panheteroptera</taxon>
        <taxon>Nepomorpha</taxon>
        <taxon>Nepidae</taxon>
        <taxon>Ranatrinae</taxon>
        <taxon>Ranatra</taxon>
    </lineage>
</organism>
<proteinExistence type="predicted"/>
<feature type="domain" description="WDR36/Utp21 N-terminal" evidence="5">
    <location>
        <begin position="27"/>
        <end position="211"/>
    </location>
</feature>
<dbReference type="InterPro" id="IPR059157">
    <property type="entry name" value="WDR36-Utp21_N"/>
</dbReference>
<evidence type="ECO:0000313" key="7">
    <source>
        <dbReference type="Proteomes" id="UP001558652"/>
    </source>
</evidence>
<dbReference type="PROSITE" id="PS00678">
    <property type="entry name" value="WD_REPEATS_1"/>
    <property type="match status" value="2"/>
</dbReference>
<reference evidence="6 7" key="1">
    <citation type="submission" date="2024-07" db="EMBL/GenBank/DDBJ databases">
        <title>Chromosome-level genome assembly of the water stick insect Ranatra chinensis (Heteroptera: Nepidae).</title>
        <authorList>
            <person name="Liu X."/>
        </authorList>
    </citation>
    <scope>NUCLEOTIDE SEQUENCE [LARGE SCALE GENOMIC DNA]</scope>
    <source>
        <strain evidence="6">Cailab_2021Rc</strain>
        <tissue evidence="6">Muscle</tissue>
    </source>
</reference>
<keyword evidence="2" id="KW-0677">Repeat</keyword>
<dbReference type="PANTHER" id="PTHR19845:SF0">
    <property type="entry name" value="KATANIN P80 WD40 REPEAT-CONTAINING SUBUNIT B1"/>
    <property type="match status" value="1"/>
</dbReference>
<dbReference type="SUPFAM" id="SSF50978">
    <property type="entry name" value="WD40 repeat-like"/>
    <property type="match status" value="1"/>
</dbReference>
<dbReference type="InterPro" id="IPR019775">
    <property type="entry name" value="WD40_repeat_CS"/>
</dbReference>
<feature type="region of interest" description="Disordered" evidence="4">
    <location>
        <begin position="304"/>
        <end position="356"/>
    </location>
</feature>
<dbReference type="CDD" id="cd00200">
    <property type="entry name" value="WD40"/>
    <property type="match status" value="1"/>
</dbReference>
<keyword evidence="7" id="KW-1185">Reference proteome</keyword>
<name>A0ABD0Y9W0_9HEMI</name>
<dbReference type="Gene3D" id="2.130.10.10">
    <property type="entry name" value="YVTN repeat-like/Quinoprotein amine dehydrogenase"/>
    <property type="match status" value="2"/>
</dbReference>
<dbReference type="PROSITE" id="PS50082">
    <property type="entry name" value="WD_REPEATS_2"/>
    <property type="match status" value="5"/>
</dbReference>
<dbReference type="PROSITE" id="PS50294">
    <property type="entry name" value="WD_REPEATS_REGION"/>
    <property type="match status" value="5"/>
</dbReference>
<dbReference type="InterPro" id="IPR020472">
    <property type="entry name" value="WD40_PAC1"/>
</dbReference>
<dbReference type="PRINTS" id="PR00320">
    <property type="entry name" value="GPROTEINBRPT"/>
</dbReference>
<gene>
    <name evidence="6" type="ORF">AAG570_001910</name>
</gene>
<evidence type="ECO:0000256" key="4">
    <source>
        <dbReference type="SAM" id="MobiDB-lite"/>
    </source>
</evidence>
<evidence type="ECO:0000256" key="2">
    <source>
        <dbReference type="ARBA" id="ARBA00022737"/>
    </source>
</evidence>
<accession>A0ABD0Y9W0</accession>
<evidence type="ECO:0000256" key="3">
    <source>
        <dbReference type="PROSITE-ProRule" id="PRU00221"/>
    </source>
</evidence>
<sequence length="386" mass="43188">MFNYIFLADEYTAHGADVNCLALGHKSGHVLVTGGDDKKINLWAVGNSNCIMSLPGHTTPVHCVRFSHTENHVCAGSAAGALKIWDLEAAKMMRALTGHSKSVRAIEFHPYCDIITTGSVDTSIKLWDLRRKGCIFMYEGHTMAVNSLKFSPDGQWIASAGQEGAVKLWDLRSRAILKEFTEHTGPATSVEFHPHEFLLASAAQDNSVKFWDLEHFNLVSSTPIEVPHARCLHFCSSGKCLYAAGHDILRTHLWEPGRTVNTTHANWGRIQDIATTNSKLVGASFNQRNVSVWLVDLNQLVQSDPGDESSPVRSPFAHGNSLRKSFNKQKPTPEAKKSLTVRTIEESERSETDPEDEILPEISNDYRSIFQPNRTCEWYLFIYFLF</sequence>
<feature type="compositionally biased region" description="Basic and acidic residues" evidence="4">
    <location>
        <begin position="331"/>
        <end position="352"/>
    </location>
</feature>
<dbReference type="InterPro" id="IPR001680">
    <property type="entry name" value="WD40_rpt"/>
</dbReference>
<feature type="repeat" description="WD" evidence="3">
    <location>
        <begin position="180"/>
        <end position="221"/>
    </location>
</feature>
<feature type="repeat" description="WD" evidence="3">
    <location>
        <begin position="138"/>
        <end position="179"/>
    </location>
</feature>
<feature type="repeat" description="WD" evidence="3">
    <location>
        <begin position="11"/>
        <end position="53"/>
    </location>
</feature>
<evidence type="ECO:0000259" key="5">
    <source>
        <dbReference type="Pfam" id="PF25171"/>
    </source>
</evidence>
<dbReference type="SMART" id="SM00320">
    <property type="entry name" value="WD40"/>
    <property type="match status" value="5"/>
</dbReference>
<evidence type="ECO:0000256" key="1">
    <source>
        <dbReference type="ARBA" id="ARBA00022574"/>
    </source>
</evidence>
<protein>
    <recommendedName>
        <fullName evidence="5">WDR36/Utp21 N-terminal domain-containing protein</fullName>
    </recommendedName>
</protein>
<dbReference type="InterPro" id="IPR015943">
    <property type="entry name" value="WD40/YVTN_repeat-like_dom_sf"/>
</dbReference>
<feature type="repeat" description="WD" evidence="3">
    <location>
        <begin position="54"/>
        <end position="95"/>
    </location>
</feature>
<evidence type="ECO:0000313" key="6">
    <source>
        <dbReference type="EMBL" id="KAL1124140.1"/>
    </source>
</evidence>
<dbReference type="Proteomes" id="UP001558652">
    <property type="component" value="Unassembled WGS sequence"/>
</dbReference>
<dbReference type="EMBL" id="JBFDAA010000011">
    <property type="protein sequence ID" value="KAL1124140.1"/>
    <property type="molecule type" value="Genomic_DNA"/>
</dbReference>
<keyword evidence="1 3" id="KW-0853">WD repeat</keyword>
<comment type="caution">
    <text evidence="6">The sequence shown here is derived from an EMBL/GenBank/DDBJ whole genome shotgun (WGS) entry which is preliminary data.</text>
</comment>
<dbReference type="FunFam" id="2.130.10.10:FF:000462">
    <property type="entry name" value="Katanin p80 WD40 repeat-containing subunit B1"/>
    <property type="match status" value="1"/>
</dbReference>
<dbReference type="Pfam" id="PF25171">
    <property type="entry name" value="Beta-prop_WDR36-Utp21_1st"/>
    <property type="match status" value="1"/>
</dbReference>
<dbReference type="AlphaFoldDB" id="A0ABD0Y9W0"/>
<dbReference type="PANTHER" id="PTHR19845">
    <property type="entry name" value="KATANIN P80 SUBUNIT"/>
    <property type="match status" value="1"/>
</dbReference>
<dbReference type="InterPro" id="IPR036322">
    <property type="entry name" value="WD40_repeat_dom_sf"/>
</dbReference>